<dbReference type="FunFam" id="1.20.1250.20:FF:000003">
    <property type="entry name" value="Solute carrier family 17 member 3"/>
    <property type="match status" value="1"/>
</dbReference>
<evidence type="ECO:0000256" key="3">
    <source>
        <dbReference type="ARBA" id="ARBA00022692"/>
    </source>
</evidence>
<organism evidence="8 10">
    <name type="scientific">Didymodactylos carnosus</name>
    <dbReference type="NCBI Taxonomy" id="1234261"/>
    <lineage>
        <taxon>Eukaryota</taxon>
        <taxon>Metazoa</taxon>
        <taxon>Spiralia</taxon>
        <taxon>Gnathifera</taxon>
        <taxon>Rotifera</taxon>
        <taxon>Eurotatoria</taxon>
        <taxon>Bdelloidea</taxon>
        <taxon>Philodinida</taxon>
        <taxon>Philodinidae</taxon>
        <taxon>Didymodactylos</taxon>
    </lineage>
</organism>
<feature type="transmembrane region" description="Helical" evidence="7">
    <location>
        <begin position="80"/>
        <end position="102"/>
    </location>
</feature>
<evidence type="ECO:0000256" key="4">
    <source>
        <dbReference type="ARBA" id="ARBA00022847"/>
    </source>
</evidence>
<evidence type="ECO:0000256" key="5">
    <source>
        <dbReference type="ARBA" id="ARBA00022989"/>
    </source>
</evidence>
<evidence type="ECO:0000256" key="1">
    <source>
        <dbReference type="ARBA" id="ARBA00004141"/>
    </source>
</evidence>
<feature type="transmembrane region" description="Helical" evidence="7">
    <location>
        <begin position="20"/>
        <end position="41"/>
    </location>
</feature>
<comment type="caution">
    <text evidence="8">The sequence shown here is derived from an EMBL/GenBank/DDBJ whole genome shotgun (WGS) entry which is preliminary data.</text>
</comment>
<dbReference type="EMBL" id="CAJNOQ010017855">
    <property type="protein sequence ID" value="CAF1410239.1"/>
    <property type="molecule type" value="Genomic_DNA"/>
</dbReference>
<name>A0A815LPG5_9BILA</name>
<evidence type="ECO:0008006" key="11">
    <source>
        <dbReference type="Google" id="ProtNLM"/>
    </source>
</evidence>
<reference evidence="8" key="1">
    <citation type="submission" date="2021-02" db="EMBL/GenBank/DDBJ databases">
        <authorList>
            <person name="Nowell W R."/>
        </authorList>
    </citation>
    <scope>NUCLEOTIDE SEQUENCE</scope>
</reference>
<dbReference type="OrthoDB" id="2985014at2759"/>
<keyword evidence="2" id="KW-0813">Transport</keyword>
<dbReference type="InterPro" id="IPR036259">
    <property type="entry name" value="MFS_trans_sf"/>
</dbReference>
<evidence type="ECO:0000256" key="6">
    <source>
        <dbReference type="ARBA" id="ARBA00023136"/>
    </source>
</evidence>
<comment type="subcellular location">
    <subcellularLocation>
        <location evidence="1">Membrane</location>
        <topology evidence="1">Multi-pass membrane protein</topology>
    </subcellularLocation>
</comment>
<dbReference type="InterPro" id="IPR050382">
    <property type="entry name" value="MFS_Na/Anion_cotransporter"/>
</dbReference>
<protein>
    <recommendedName>
        <fullName evidence="11">Major facilitator superfamily (MFS) profile domain-containing protein</fullName>
    </recommendedName>
</protein>
<dbReference type="Gene3D" id="1.20.1250.20">
    <property type="entry name" value="MFS general substrate transporter like domains"/>
    <property type="match status" value="1"/>
</dbReference>
<evidence type="ECO:0000256" key="2">
    <source>
        <dbReference type="ARBA" id="ARBA00022448"/>
    </source>
</evidence>
<keyword evidence="4" id="KW-0769">Symport</keyword>
<keyword evidence="10" id="KW-1185">Reference proteome</keyword>
<feature type="transmembrane region" description="Helical" evidence="7">
    <location>
        <begin position="114"/>
        <end position="137"/>
    </location>
</feature>
<dbReference type="PANTHER" id="PTHR11662">
    <property type="entry name" value="SOLUTE CARRIER FAMILY 17"/>
    <property type="match status" value="1"/>
</dbReference>
<gene>
    <name evidence="8" type="ORF">GPM918_LOCUS33480</name>
    <name evidence="9" type="ORF">SRO942_LOCUS34165</name>
</gene>
<proteinExistence type="predicted"/>
<dbReference type="GO" id="GO:0015293">
    <property type="term" value="F:symporter activity"/>
    <property type="evidence" value="ECO:0007669"/>
    <property type="project" value="UniProtKB-KW"/>
</dbReference>
<dbReference type="AlphaFoldDB" id="A0A815LPG5"/>
<dbReference type="GO" id="GO:0016020">
    <property type="term" value="C:membrane"/>
    <property type="evidence" value="ECO:0007669"/>
    <property type="project" value="UniProtKB-SubCell"/>
</dbReference>
<dbReference type="GO" id="GO:0006820">
    <property type="term" value="P:monoatomic anion transport"/>
    <property type="evidence" value="ECO:0007669"/>
    <property type="project" value="TreeGrafter"/>
</dbReference>
<dbReference type="PANTHER" id="PTHR11662:SF455">
    <property type="entry name" value="GH23975P"/>
    <property type="match status" value="1"/>
</dbReference>
<feature type="transmembrane region" description="Helical" evidence="7">
    <location>
        <begin position="53"/>
        <end position="74"/>
    </location>
</feature>
<keyword evidence="6 7" id="KW-0472">Membrane</keyword>
<dbReference type="SUPFAM" id="SSF103473">
    <property type="entry name" value="MFS general substrate transporter"/>
    <property type="match status" value="1"/>
</dbReference>
<dbReference type="Proteomes" id="UP000663829">
    <property type="component" value="Unassembled WGS sequence"/>
</dbReference>
<evidence type="ECO:0000313" key="10">
    <source>
        <dbReference type="Proteomes" id="UP000663829"/>
    </source>
</evidence>
<evidence type="ECO:0000313" key="8">
    <source>
        <dbReference type="EMBL" id="CAF1410239.1"/>
    </source>
</evidence>
<dbReference type="EMBL" id="CAJOBC010083280">
    <property type="protein sequence ID" value="CAF4299296.1"/>
    <property type="molecule type" value="Genomic_DNA"/>
</dbReference>
<evidence type="ECO:0000313" key="9">
    <source>
        <dbReference type="EMBL" id="CAF4299296.1"/>
    </source>
</evidence>
<accession>A0A815LPG5</accession>
<keyword evidence="5 7" id="KW-1133">Transmembrane helix</keyword>
<dbReference type="Proteomes" id="UP000681722">
    <property type="component" value="Unassembled WGS sequence"/>
</dbReference>
<sequence length="147" mass="16016">MFTGLPTFLRYVLNFDLEETGFLSSLPYLFMAITLISFGYLSDLLTSRFSTTVIRKIFIVAGLCSQTIAMIIIILVDNRYVIVVIIIVSVACGGITWSGFGINYLDIGAHYAPILVGLATTLASIAEFCAPIVTGYVDKNHVSSSLM</sequence>
<keyword evidence="3 7" id="KW-0812">Transmembrane</keyword>
<evidence type="ECO:0000256" key="7">
    <source>
        <dbReference type="SAM" id="Phobius"/>
    </source>
</evidence>